<accession>B8LQK7</accession>
<evidence type="ECO:0000256" key="3">
    <source>
        <dbReference type="SAM" id="MobiDB-lite"/>
    </source>
</evidence>
<proteinExistence type="evidence at transcript level"/>
<dbReference type="AlphaFoldDB" id="B8LQK7"/>
<dbReference type="EMBL" id="EF678160">
    <property type="protein sequence ID" value="ABR17937.1"/>
    <property type="molecule type" value="mRNA"/>
</dbReference>
<evidence type="ECO:0000256" key="2">
    <source>
        <dbReference type="SAM" id="Coils"/>
    </source>
</evidence>
<feature type="coiled-coil region" evidence="2">
    <location>
        <begin position="440"/>
        <end position="482"/>
    </location>
</feature>
<feature type="compositionally biased region" description="Low complexity" evidence="3">
    <location>
        <begin position="141"/>
        <end position="153"/>
    </location>
</feature>
<feature type="compositionally biased region" description="Polar residues" evidence="3">
    <location>
        <begin position="217"/>
        <end position="227"/>
    </location>
</feature>
<sequence>MSFQYSSSNNGFLGIHGDRLPQGRLRWVESNECSSSTESRRSSQFGGQLKIKQEEISNDEASAMFSQNSVVEQGARCAECPASPSPVCSPVTTSPALSPHQINGSRSVRCRGNRQYADSSTEGSIVLYNGNQSRGKEPLEASAGVAGSGPSSARSDNASFGVLPANLSSNRESKPISENPEEENDGVRDIHVTLERTRAAAASNETRRSAQRRQHNWSDTSMGSFVSSDTESISLSTEFNNVLAAAAAATSNSSAQALDSTSLINLLNENSSARSPAVRSTRLPGIGEEEPTRSTSEEAGDRNEGDANNGNGRRDNMALVPTSTTAAEGNREQRNAGRDYFALVPIDGAPESTGSTSDRDAPQSSWDAQHNEGAIVESGNANGDNTDNRGFGSSTSSIRSGNENRLPTTKQLALQKEVTLQKVKKDKIEAKAVAWEEAKLAKVDNRFKREETIIEAWENEQKVKANIKMKKVERKLEEKRATAFEKMQNEIAKSHRKAENRRAVAEARRGSAKAKIAEVADKIRSLGKLPRKFIFF</sequence>
<comment type="similarity">
    <text evidence="1">Belongs to the remorin family.</text>
</comment>
<dbReference type="PANTHER" id="PTHR31775:SF5">
    <property type="entry name" value="REMORIN 1.4"/>
    <property type="match status" value="1"/>
</dbReference>
<evidence type="ECO:0000313" key="5">
    <source>
        <dbReference type="EMBL" id="ABR17937.1"/>
    </source>
</evidence>
<name>B8LQK7_PICSI</name>
<feature type="region of interest" description="Disordered" evidence="3">
    <location>
        <begin position="346"/>
        <end position="409"/>
    </location>
</feature>
<feature type="compositionally biased region" description="Basic and acidic residues" evidence="3">
    <location>
        <begin position="290"/>
        <end position="305"/>
    </location>
</feature>
<organism evidence="5">
    <name type="scientific">Picea sitchensis</name>
    <name type="common">Sitka spruce</name>
    <name type="synonym">Pinus sitchensis</name>
    <dbReference type="NCBI Taxonomy" id="3332"/>
    <lineage>
        <taxon>Eukaryota</taxon>
        <taxon>Viridiplantae</taxon>
        <taxon>Streptophyta</taxon>
        <taxon>Embryophyta</taxon>
        <taxon>Tracheophyta</taxon>
        <taxon>Spermatophyta</taxon>
        <taxon>Pinopsida</taxon>
        <taxon>Pinidae</taxon>
        <taxon>Conifers I</taxon>
        <taxon>Pinales</taxon>
        <taxon>Pinaceae</taxon>
        <taxon>Picea</taxon>
    </lineage>
</organism>
<dbReference type="Pfam" id="PF03763">
    <property type="entry name" value="Remorin_C"/>
    <property type="match status" value="1"/>
</dbReference>
<protein>
    <recommendedName>
        <fullName evidence="4">Remorin C-terminal domain-containing protein</fullName>
    </recommendedName>
</protein>
<dbReference type="InterPro" id="IPR005516">
    <property type="entry name" value="Remorin_C"/>
</dbReference>
<evidence type="ECO:0000256" key="1">
    <source>
        <dbReference type="ARBA" id="ARBA00005711"/>
    </source>
</evidence>
<evidence type="ECO:0000259" key="4">
    <source>
        <dbReference type="Pfam" id="PF03763"/>
    </source>
</evidence>
<feature type="compositionally biased region" description="Polar residues" evidence="3">
    <location>
        <begin position="116"/>
        <end position="133"/>
    </location>
</feature>
<feature type="compositionally biased region" description="Polar residues" evidence="3">
    <location>
        <begin position="352"/>
        <end position="368"/>
    </location>
</feature>
<dbReference type="PANTHER" id="PTHR31775">
    <property type="entry name" value="OS02G0117200 PROTEIN"/>
    <property type="match status" value="1"/>
</dbReference>
<feature type="region of interest" description="Disordered" evidence="3">
    <location>
        <begin position="271"/>
        <end position="317"/>
    </location>
</feature>
<feature type="compositionally biased region" description="Basic and acidic residues" evidence="3">
    <location>
        <begin position="185"/>
        <end position="198"/>
    </location>
</feature>
<feature type="domain" description="Remorin C-terminal" evidence="4">
    <location>
        <begin position="427"/>
        <end position="532"/>
    </location>
</feature>
<feature type="compositionally biased region" description="Low complexity" evidence="3">
    <location>
        <begin position="83"/>
        <end position="96"/>
    </location>
</feature>
<feature type="compositionally biased region" description="Polar residues" evidence="3">
    <location>
        <begin position="391"/>
        <end position="409"/>
    </location>
</feature>
<keyword evidence="2" id="KW-0175">Coiled coil</keyword>
<reference evidence="5" key="1">
    <citation type="submission" date="2007-06" db="EMBL/GenBank/DDBJ databases">
        <title>Full length cDNA sequences from Sitka Spruce (Picea sitchensis).</title>
        <authorList>
            <person name="Ralph S.G."/>
            <person name="Chun H.E."/>
            <person name="Liao N."/>
            <person name="Ali J."/>
            <person name="Reid K."/>
            <person name="Kolosova N."/>
            <person name="Cooper N."/>
            <person name="Cullis C."/>
            <person name="Jancsik S."/>
            <person name="Moore R."/>
            <person name="Mayo M."/>
            <person name="Wagner S."/>
            <person name="Holt R.A."/>
            <person name="Jones S.J.M."/>
            <person name="Marra M.A."/>
            <person name="Ritland C.E."/>
            <person name="Ritland K."/>
            <person name="Bohlmann J."/>
        </authorList>
    </citation>
    <scope>NUCLEOTIDE SEQUENCE</scope>
    <source>
        <tissue evidence="5">Bark</tissue>
    </source>
</reference>
<feature type="region of interest" description="Disordered" evidence="3">
    <location>
        <begin position="83"/>
        <end position="227"/>
    </location>
</feature>